<evidence type="ECO:0000259" key="2">
    <source>
        <dbReference type="PROSITE" id="PS50812"/>
    </source>
</evidence>
<dbReference type="EMBL" id="MLFT02000004">
    <property type="protein sequence ID" value="PHT49796.1"/>
    <property type="molecule type" value="Genomic_DNA"/>
</dbReference>
<evidence type="ECO:0000256" key="1">
    <source>
        <dbReference type="SAM" id="MobiDB-lite"/>
    </source>
</evidence>
<dbReference type="SUPFAM" id="SSF63748">
    <property type="entry name" value="Tudor/PWWP/MBT"/>
    <property type="match status" value="1"/>
</dbReference>
<dbReference type="STRING" id="33114.A0A2G2WX05"/>
<accession>A0A2G2WX05</accession>
<dbReference type="SMART" id="SM00293">
    <property type="entry name" value="PWWP"/>
    <property type="match status" value="1"/>
</dbReference>
<dbReference type="Proteomes" id="UP000224567">
    <property type="component" value="Unassembled WGS sequence"/>
</dbReference>
<dbReference type="Gene3D" id="2.30.30.140">
    <property type="match status" value="1"/>
</dbReference>
<gene>
    <name evidence="3" type="ORF">CQW23_09543</name>
</gene>
<dbReference type="AlphaFoldDB" id="A0A2G2WX05"/>
<feature type="compositionally biased region" description="Low complexity" evidence="1">
    <location>
        <begin position="526"/>
        <end position="537"/>
    </location>
</feature>
<dbReference type="InterPro" id="IPR000313">
    <property type="entry name" value="PWWP_dom"/>
</dbReference>
<dbReference type="Pfam" id="PF00855">
    <property type="entry name" value="PWWP"/>
    <property type="match status" value="1"/>
</dbReference>
<organism evidence="3 4">
    <name type="scientific">Capsicum baccatum</name>
    <name type="common">Peruvian pepper</name>
    <dbReference type="NCBI Taxonomy" id="33114"/>
    <lineage>
        <taxon>Eukaryota</taxon>
        <taxon>Viridiplantae</taxon>
        <taxon>Streptophyta</taxon>
        <taxon>Embryophyta</taxon>
        <taxon>Tracheophyta</taxon>
        <taxon>Spermatophyta</taxon>
        <taxon>Magnoliopsida</taxon>
        <taxon>eudicotyledons</taxon>
        <taxon>Gunneridae</taxon>
        <taxon>Pentapetalae</taxon>
        <taxon>asterids</taxon>
        <taxon>lamiids</taxon>
        <taxon>Solanales</taxon>
        <taxon>Solanaceae</taxon>
        <taxon>Solanoideae</taxon>
        <taxon>Capsiceae</taxon>
        <taxon>Capsicum</taxon>
    </lineage>
</organism>
<keyword evidence="4" id="KW-1185">Reference proteome</keyword>
<dbReference type="InterPro" id="IPR052657">
    <property type="entry name" value="PDP_family_Arabidopsis"/>
</dbReference>
<reference evidence="3 4" key="1">
    <citation type="journal article" date="2017" name="Genome Biol.">
        <title>New reference genome sequences of hot pepper reveal the massive evolution of plant disease-resistance genes by retroduplication.</title>
        <authorList>
            <person name="Kim S."/>
            <person name="Park J."/>
            <person name="Yeom S.I."/>
            <person name="Kim Y.M."/>
            <person name="Seo E."/>
            <person name="Kim K.T."/>
            <person name="Kim M.S."/>
            <person name="Lee J.M."/>
            <person name="Cheong K."/>
            <person name="Shin H.S."/>
            <person name="Kim S.B."/>
            <person name="Han K."/>
            <person name="Lee J."/>
            <person name="Park M."/>
            <person name="Lee H.A."/>
            <person name="Lee H.Y."/>
            <person name="Lee Y."/>
            <person name="Oh S."/>
            <person name="Lee J.H."/>
            <person name="Choi E."/>
            <person name="Choi E."/>
            <person name="Lee S.E."/>
            <person name="Jeon J."/>
            <person name="Kim H."/>
            <person name="Choi G."/>
            <person name="Song H."/>
            <person name="Lee J."/>
            <person name="Lee S.C."/>
            <person name="Kwon J.K."/>
            <person name="Lee H.Y."/>
            <person name="Koo N."/>
            <person name="Hong Y."/>
            <person name="Kim R.W."/>
            <person name="Kang W.H."/>
            <person name="Huh J.H."/>
            <person name="Kang B.C."/>
            <person name="Yang T.J."/>
            <person name="Lee Y.H."/>
            <person name="Bennetzen J.L."/>
            <person name="Choi D."/>
        </authorList>
    </citation>
    <scope>NUCLEOTIDE SEQUENCE [LARGE SCALE GENOMIC DNA]</scope>
    <source>
        <strain evidence="4">cv. PBC81</strain>
    </source>
</reference>
<comment type="caution">
    <text evidence="3">The sequence shown here is derived from an EMBL/GenBank/DDBJ whole genome shotgun (WGS) entry which is preliminary data.</text>
</comment>
<dbReference type="PANTHER" id="PTHR10688:SF5">
    <property type="entry name" value="PWWP DOMAIN-CONTAINING PROTEIN 1-RELATED"/>
    <property type="match status" value="1"/>
</dbReference>
<proteinExistence type="predicted"/>
<protein>
    <recommendedName>
        <fullName evidence="2">PWWP domain-containing protein</fullName>
    </recommendedName>
</protein>
<dbReference type="CDD" id="cd05162">
    <property type="entry name" value="PWWP"/>
    <property type="match status" value="1"/>
</dbReference>
<feature type="region of interest" description="Disordered" evidence="1">
    <location>
        <begin position="437"/>
        <end position="537"/>
    </location>
</feature>
<feature type="compositionally biased region" description="Polar residues" evidence="1">
    <location>
        <begin position="229"/>
        <end position="261"/>
    </location>
</feature>
<reference evidence="4" key="2">
    <citation type="journal article" date="2017" name="J. Anim. Genet.">
        <title>Multiple reference genome sequences of hot pepper reveal the massive evolution of plant disease resistance genes by retroduplication.</title>
        <authorList>
            <person name="Kim S."/>
            <person name="Park J."/>
            <person name="Yeom S.-I."/>
            <person name="Kim Y.-M."/>
            <person name="Seo E."/>
            <person name="Kim K.-T."/>
            <person name="Kim M.-S."/>
            <person name="Lee J.M."/>
            <person name="Cheong K."/>
            <person name="Shin H.-S."/>
            <person name="Kim S.-B."/>
            <person name="Han K."/>
            <person name="Lee J."/>
            <person name="Park M."/>
            <person name="Lee H.-A."/>
            <person name="Lee H.-Y."/>
            <person name="Lee Y."/>
            <person name="Oh S."/>
            <person name="Lee J.H."/>
            <person name="Choi E."/>
            <person name="Choi E."/>
            <person name="Lee S.E."/>
            <person name="Jeon J."/>
            <person name="Kim H."/>
            <person name="Choi G."/>
            <person name="Song H."/>
            <person name="Lee J."/>
            <person name="Lee S.-C."/>
            <person name="Kwon J.-K."/>
            <person name="Lee H.-Y."/>
            <person name="Koo N."/>
            <person name="Hong Y."/>
            <person name="Kim R.W."/>
            <person name="Kang W.-H."/>
            <person name="Huh J.H."/>
            <person name="Kang B.-C."/>
            <person name="Yang T.-J."/>
            <person name="Lee Y.-H."/>
            <person name="Bennetzen J.L."/>
            <person name="Choi D."/>
        </authorList>
    </citation>
    <scope>NUCLEOTIDE SEQUENCE [LARGE SCALE GENOMIC DNA]</scope>
    <source>
        <strain evidence="4">cv. PBC81</strain>
    </source>
</reference>
<feature type="region of interest" description="Disordered" evidence="1">
    <location>
        <begin position="229"/>
        <end position="349"/>
    </location>
</feature>
<sequence length="620" mass="68075">MELPLEDAIATKLIGNEGSPRLASRHWRRGFEIGDMVWGKVKSHPWWPGYIFSEAFAAPSVQRSKREGNILVAFYGDSSYGWLDPDDLVHFEPTFAEKSLQTNVKNFIEAVEEAVDEVMRRSALGLVCHCRKTYRLRAVPVNGFSAVDFSDLEWNCTYSASQIKKARKSFLPKETLDFMRKLALKPRSKVRQDLSFVKKKATALAYRKAVFEEDDPTYAEAFGITPSKQSQEVAQPFGQPSSITLLRGSSNNVKHTSSLKPQKNPAKPDDPTTKGERKRGSSDRQEEIAAKKKKKKINDMRALAAQKKASAKTSEVQPGDSKEIPAKKLVSTPVKSSKPGSGQKEPAEKVPDPAILVMKFPHNGSLPSVPELNAKFARFGALDHSATRVFCKSSTCRLVYQFRDHAVQAFRFATGSTNLFGNTNLRCYIRDGAAAGQDMETTKVPREDASSSISAPKDGEADSRSSAKPGQLKSCLKKPPGEEGPMTDGGNGSNSETPCVKFMLGADDNKRNRGEQMNDTKNVNNSSSIADGSASSSSNIISYTTQSSILPLPTIAQYPNAPNDIHFAHQVAHRNVPNYNNQVSLPGADFSEYMLGLLTKCSDIVSNVRGLLGHFPYNAL</sequence>
<dbReference type="PANTHER" id="PTHR10688">
    <property type="entry name" value="PWWP DOMAIN-CONTAINING PROTEIN"/>
    <property type="match status" value="1"/>
</dbReference>
<feature type="compositionally biased region" description="Basic and acidic residues" evidence="1">
    <location>
        <begin position="440"/>
        <end position="449"/>
    </location>
</feature>
<feature type="compositionally biased region" description="Basic and acidic residues" evidence="1">
    <location>
        <begin position="507"/>
        <end position="518"/>
    </location>
</feature>
<dbReference type="PROSITE" id="PS50812">
    <property type="entry name" value="PWWP"/>
    <property type="match status" value="1"/>
</dbReference>
<feature type="compositionally biased region" description="Basic and acidic residues" evidence="1">
    <location>
        <begin position="266"/>
        <end position="290"/>
    </location>
</feature>
<evidence type="ECO:0000313" key="3">
    <source>
        <dbReference type="EMBL" id="PHT49796.1"/>
    </source>
</evidence>
<dbReference type="OrthoDB" id="62853at2759"/>
<feature type="domain" description="PWWP" evidence="2">
    <location>
        <begin position="33"/>
        <end position="83"/>
    </location>
</feature>
<evidence type="ECO:0000313" key="4">
    <source>
        <dbReference type="Proteomes" id="UP000224567"/>
    </source>
</evidence>
<name>A0A2G2WX05_CAPBA</name>